<organism evidence="2 3">
    <name type="scientific">Gottfriedia solisilvae</name>
    <dbReference type="NCBI Taxonomy" id="1516104"/>
    <lineage>
        <taxon>Bacteria</taxon>
        <taxon>Bacillati</taxon>
        <taxon>Bacillota</taxon>
        <taxon>Bacilli</taxon>
        <taxon>Bacillales</taxon>
        <taxon>Bacillaceae</taxon>
        <taxon>Gottfriedia</taxon>
    </lineage>
</organism>
<protein>
    <submittedName>
        <fullName evidence="2">Uncharacterized protein</fullName>
    </submittedName>
</protein>
<evidence type="ECO:0000313" key="2">
    <source>
        <dbReference type="EMBL" id="GGI11860.1"/>
    </source>
</evidence>
<name>A0A8J3AJF7_9BACI</name>
<comment type="caution">
    <text evidence="2">The sequence shown here is derived from an EMBL/GenBank/DDBJ whole genome shotgun (WGS) entry which is preliminary data.</text>
</comment>
<feature type="transmembrane region" description="Helical" evidence="1">
    <location>
        <begin position="31"/>
        <end position="54"/>
    </location>
</feature>
<dbReference type="AlphaFoldDB" id="A0A8J3AJF7"/>
<keyword evidence="1" id="KW-1133">Transmembrane helix</keyword>
<sequence length="60" mass="6738">MTLITAAVYSLYVAKPYGADYYWRLGPFGSVLFTIGLIPLVISLIFFFIGINYIKIGINE</sequence>
<keyword evidence="1" id="KW-0812">Transmembrane</keyword>
<reference evidence="3" key="1">
    <citation type="journal article" date="2019" name="Int. J. Syst. Evol. Microbiol.">
        <title>The Global Catalogue of Microorganisms (GCM) 10K type strain sequencing project: providing services to taxonomists for standard genome sequencing and annotation.</title>
        <authorList>
            <consortium name="The Broad Institute Genomics Platform"/>
            <consortium name="The Broad Institute Genome Sequencing Center for Infectious Disease"/>
            <person name="Wu L."/>
            <person name="Ma J."/>
        </authorList>
    </citation>
    <scope>NUCLEOTIDE SEQUENCE [LARGE SCALE GENOMIC DNA]</scope>
    <source>
        <strain evidence="3">CGMCC 1.14993</strain>
    </source>
</reference>
<dbReference type="OrthoDB" id="2885479at2"/>
<keyword evidence="1" id="KW-0472">Membrane</keyword>
<dbReference type="EMBL" id="BMHB01000001">
    <property type="protein sequence ID" value="GGI11860.1"/>
    <property type="molecule type" value="Genomic_DNA"/>
</dbReference>
<dbReference type="Proteomes" id="UP000626244">
    <property type="component" value="Unassembled WGS sequence"/>
</dbReference>
<accession>A0A8J3AJF7</accession>
<keyword evidence="3" id="KW-1185">Reference proteome</keyword>
<proteinExistence type="predicted"/>
<gene>
    <name evidence="2" type="ORF">GCM10007380_09960</name>
</gene>
<dbReference type="RefSeq" id="WP_142283065.1">
    <property type="nucleotide sequence ID" value="NZ_BMHB01000001.1"/>
</dbReference>
<evidence type="ECO:0000313" key="3">
    <source>
        <dbReference type="Proteomes" id="UP000626244"/>
    </source>
</evidence>
<evidence type="ECO:0000256" key="1">
    <source>
        <dbReference type="SAM" id="Phobius"/>
    </source>
</evidence>